<organism evidence="1 2">
    <name type="scientific">Parathalassolituus penaei</name>
    <dbReference type="NCBI Taxonomy" id="2997323"/>
    <lineage>
        <taxon>Bacteria</taxon>
        <taxon>Pseudomonadati</taxon>
        <taxon>Pseudomonadota</taxon>
        <taxon>Gammaproteobacteria</taxon>
        <taxon>Oceanospirillales</taxon>
        <taxon>Oceanospirillaceae</taxon>
        <taxon>Parathalassolituus</taxon>
    </lineage>
</organism>
<evidence type="ECO:0000313" key="2">
    <source>
        <dbReference type="Proteomes" id="UP001150830"/>
    </source>
</evidence>
<keyword evidence="2" id="KW-1185">Reference proteome</keyword>
<gene>
    <name evidence="1" type="ORF">OUO13_13110</name>
</gene>
<dbReference type="RefSeq" id="WP_283174337.1">
    <property type="nucleotide sequence ID" value="NZ_JAPNOA010000039.1"/>
</dbReference>
<accession>A0A9X3ISS2</accession>
<dbReference type="Proteomes" id="UP001150830">
    <property type="component" value="Unassembled WGS sequence"/>
</dbReference>
<dbReference type="AlphaFoldDB" id="A0A9X3ISS2"/>
<sequence length="1178" mass="124215">MAISAEDVVILKSERQTDETDGGGQMTGTVIPNGQINNLWDDISRPLMAIGGVSMRKLFLAVRSANADKGLGSHFIILKDSSAANVSTLLFSTGDHYDQRLSAQNAVEQYVVMSTRSSLRPVGTQRQGQVAITVYSEDVDDAPEVGEVLILVQGNKQQAVKINRVGVRRVSYTYINNSSYAKFTAYEMTLTITQPLQYEFEGADPSPLATRLTDIYNAQTNASARYYGIKPLAAAALSGSRSVQVESIFSPVIPAATTEQAVLDQKPGLLASAVQQSGVSRVLSLGTHSGTAMLTLPNGWVPGSLQLTIGGSLYTDDGSALKLASGIERLSAAAVVDARRGTLQLPLLSSQAISVTFLPGVTVELMPYTDSVTVTAGNRQLTYTEQLAPVPMPGSVRIEFSYLGRWFTITDNGTGKLSGSAASGTINYTTGSLSFTLPGEPDLGTDILYTWAQSPYRTLPAAVDLDAWVAVDLPAQPVAGTAVITWSRNSSQYTATANASNVLAGHASGYIRGTRIYMRPTAMPTSAITVSFSRHIAGVQLATMSVAEQTGGSLSINLGTSVRQGSVSFSLQASVDVNTTINGVVTTTRVKRTYRMVCDGLNRVMHSRQQVGSIDTNTGVITLDASSLRTDVSEFVQTDSSALGGGQYLTTTKTVRIETQSLAVSYYASTTATPVVETHTQALADTLITADLDATQPFIPGSIVVALGGLELVDRGDGYLYRSFNAVTAAGLQTGQIDYPSGSISIPLLPLVSTVPNIEGQLLCAASGIGVAAAVSKLVFRTSASPLRPSGLQFMARRAADAALLRAESANDGTINGSFDAADTLTSLPQGSSLSSYSLPIVPVAMTAGSASGTVDYVNGVVRLTFSQPVILSTLTYNAVSYTTIPLDPDVLGLNPVKLPTNGYVPVFQSGYLAVVHNTQRITLAAPIAGQVLECGRPSLAVVTIKDAADTDLDPAMFVVDRVTGVVTLADPFTAQDAEGNSLTLPLTLSHRVEDVVSLGAVGVDGTLQLLTELTHDYPAETSFVSAAVYFGTLQARIKNMHDRQTDDGGFDDTTGTPATASFDSVNWPILIDNRSAVKERWKIKFTSSTGFQCIGEQRGVIGTGSINADFAPLNPFTGEPYFTIKASGWGAGWVASNVLRFDTDPAAAPVWAIRTVLPSSGVAPEDATIFEGRVEAD</sequence>
<proteinExistence type="predicted"/>
<reference evidence="1" key="1">
    <citation type="submission" date="2022-11" db="EMBL/GenBank/DDBJ databases">
        <title>Parathalassolutuus dongxingensis gen. nov., sp. nov., a novel member of family Oceanospirillaceae isolated from a coastal shrimp pond in Guangxi, China.</title>
        <authorList>
            <person name="Chen H."/>
        </authorList>
    </citation>
    <scope>NUCLEOTIDE SEQUENCE</scope>
    <source>
        <strain evidence="1">G-43</strain>
    </source>
</reference>
<name>A0A9X3ISS2_9GAMM</name>
<evidence type="ECO:0000313" key="1">
    <source>
        <dbReference type="EMBL" id="MCY0966126.1"/>
    </source>
</evidence>
<protein>
    <submittedName>
        <fullName evidence="1">Uncharacterized protein</fullName>
    </submittedName>
</protein>
<comment type="caution">
    <text evidence="1">The sequence shown here is derived from an EMBL/GenBank/DDBJ whole genome shotgun (WGS) entry which is preliminary data.</text>
</comment>
<dbReference type="EMBL" id="JAPNOA010000039">
    <property type="protein sequence ID" value="MCY0966126.1"/>
    <property type="molecule type" value="Genomic_DNA"/>
</dbReference>